<sequence length="176" mass="18676">MPISAFIVRVAAAEALVSPLRRRFDSTFALGVPAHISVLVPFMDPADIGPDVLARARAALSEVAAFDFVLREMGRFPDTTYLAPEPARPFVAITQALVCAFPAYLPYGGAHAEVIPHLSVAHGDPALADAAALELGALLRDAGPVHARCTSVLLIENATGRWREMHAFALQATPGK</sequence>
<evidence type="ECO:0008006" key="3">
    <source>
        <dbReference type="Google" id="ProtNLM"/>
    </source>
</evidence>
<dbReference type="InterPro" id="IPR009097">
    <property type="entry name" value="Cyclic_Pdiesterase"/>
</dbReference>
<keyword evidence="2" id="KW-1185">Reference proteome</keyword>
<dbReference type="Gene3D" id="3.90.1140.10">
    <property type="entry name" value="Cyclic phosphodiesterase"/>
    <property type="match status" value="1"/>
</dbReference>
<dbReference type="Pfam" id="PF13563">
    <property type="entry name" value="2_5_RNA_ligase2"/>
    <property type="match status" value="1"/>
</dbReference>
<dbReference type="Proteomes" id="UP001226867">
    <property type="component" value="Unassembled WGS sequence"/>
</dbReference>
<proteinExistence type="predicted"/>
<dbReference type="SUPFAM" id="SSF55144">
    <property type="entry name" value="LigT-like"/>
    <property type="match status" value="1"/>
</dbReference>
<gene>
    <name evidence="1" type="ORF">J2W36_001129</name>
</gene>
<dbReference type="EMBL" id="JAUSRO010000003">
    <property type="protein sequence ID" value="MDP9898885.1"/>
    <property type="molecule type" value="Genomic_DNA"/>
</dbReference>
<accession>A0ABT9S3H1</accession>
<comment type="caution">
    <text evidence="1">The sequence shown here is derived from an EMBL/GenBank/DDBJ whole genome shotgun (WGS) entry which is preliminary data.</text>
</comment>
<protein>
    <recommendedName>
        <fullName evidence="3">2'-5' RNA ligase family protein</fullName>
    </recommendedName>
</protein>
<name>A0ABT9S3H1_9BURK</name>
<organism evidence="1 2">
    <name type="scientific">Variovorax ginsengisoli</name>
    <dbReference type="NCBI Taxonomy" id="363844"/>
    <lineage>
        <taxon>Bacteria</taxon>
        <taxon>Pseudomonadati</taxon>
        <taxon>Pseudomonadota</taxon>
        <taxon>Betaproteobacteria</taxon>
        <taxon>Burkholderiales</taxon>
        <taxon>Comamonadaceae</taxon>
        <taxon>Variovorax</taxon>
    </lineage>
</organism>
<evidence type="ECO:0000313" key="1">
    <source>
        <dbReference type="EMBL" id="MDP9898885.1"/>
    </source>
</evidence>
<reference evidence="1 2" key="1">
    <citation type="submission" date="2023-07" db="EMBL/GenBank/DDBJ databases">
        <title>Sorghum-associated microbial communities from plants grown in Nebraska, USA.</title>
        <authorList>
            <person name="Schachtman D."/>
        </authorList>
    </citation>
    <scope>NUCLEOTIDE SEQUENCE [LARGE SCALE GENOMIC DNA]</scope>
    <source>
        <strain evidence="1 2">DS1607</strain>
    </source>
</reference>
<evidence type="ECO:0000313" key="2">
    <source>
        <dbReference type="Proteomes" id="UP001226867"/>
    </source>
</evidence>
<dbReference type="RefSeq" id="WP_307688703.1">
    <property type="nucleotide sequence ID" value="NZ_JAUSRO010000003.1"/>
</dbReference>